<dbReference type="AlphaFoldDB" id="A0A517YWA0"/>
<accession>A0A517YWA0</accession>
<gene>
    <name evidence="1" type="ORF">KS4_25850</name>
</gene>
<name>A0A517YWA0_9BACT</name>
<organism evidence="1 2">
    <name type="scientific">Poriferisphaera corsica</name>
    <dbReference type="NCBI Taxonomy" id="2528020"/>
    <lineage>
        <taxon>Bacteria</taxon>
        <taxon>Pseudomonadati</taxon>
        <taxon>Planctomycetota</taxon>
        <taxon>Phycisphaerae</taxon>
        <taxon>Phycisphaerales</taxon>
        <taxon>Phycisphaeraceae</taxon>
        <taxon>Poriferisphaera</taxon>
    </lineage>
</organism>
<proteinExistence type="predicted"/>
<reference evidence="1 2" key="1">
    <citation type="submission" date="2019-02" db="EMBL/GenBank/DDBJ databases">
        <title>Deep-cultivation of Planctomycetes and their phenomic and genomic characterization uncovers novel biology.</title>
        <authorList>
            <person name="Wiegand S."/>
            <person name="Jogler M."/>
            <person name="Boedeker C."/>
            <person name="Pinto D."/>
            <person name="Vollmers J."/>
            <person name="Rivas-Marin E."/>
            <person name="Kohn T."/>
            <person name="Peeters S.H."/>
            <person name="Heuer A."/>
            <person name="Rast P."/>
            <person name="Oberbeckmann S."/>
            <person name="Bunk B."/>
            <person name="Jeske O."/>
            <person name="Meyerdierks A."/>
            <person name="Storesund J.E."/>
            <person name="Kallscheuer N."/>
            <person name="Luecker S."/>
            <person name="Lage O.M."/>
            <person name="Pohl T."/>
            <person name="Merkel B.J."/>
            <person name="Hornburger P."/>
            <person name="Mueller R.-W."/>
            <person name="Bruemmer F."/>
            <person name="Labrenz M."/>
            <person name="Spormann A.M."/>
            <person name="Op den Camp H."/>
            <person name="Overmann J."/>
            <person name="Amann R."/>
            <person name="Jetten M.S.M."/>
            <person name="Mascher T."/>
            <person name="Medema M.H."/>
            <person name="Devos D.P."/>
            <person name="Kaster A.-K."/>
            <person name="Ovreas L."/>
            <person name="Rohde M."/>
            <person name="Galperin M.Y."/>
            <person name="Jogler C."/>
        </authorList>
    </citation>
    <scope>NUCLEOTIDE SEQUENCE [LARGE SCALE GENOMIC DNA]</scope>
    <source>
        <strain evidence="1 2">KS4</strain>
    </source>
</reference>
<evidence type="ECO:0008006" key="3">
    <source>
        <dbReference type="Google" id="ProtNLM"/>
    </source>
</evidence>
<protein>
    <recommendedName>
        <fullName evidence="3">Carboxypeptidase regulatory-like domain-containing protein</fullName>
    </recommendedName>
</protein>
<evidence type="ECO:0000313" key="1">
    <source>
        <dbReference type="EMBL" id="QDU34515.1"/>
    </source>
</evidence>
<keyword evidence="2" id="KW-1185">Reference proteome</keyword>
<dbReference type="EMBL" id="CP036425">
    <property type="protein sequence ID" value="QDU34515.1"/>
    <property type="molecule type" value="Genomic_DNA"/>
</dbReference>
<dbReference type="Proteomes" id="UP000317369">
    <property type="component" value="Chromosome"/>
</dbReference>
<dbReference type="KEGG" id="pcor:KS4_25850"/>
<evidence type="ECO:0000313" key="2">
    <source>
        <dbReference type="Proteomes" id="UP000317369"/>
    </source>
</evidence>
<sequence>MFAEIVTFYIPKGILSIRTAAEHELNPLQLSIERVAAPTLLLTCSNPPQPMYPRDILMPQPQFPKYHKTNLWILSVLAVLTFVATGCSQYQLAGRVIEGPNSYIAVVDQNDPRLNAHQYGGGVANTQISVTLDPNDMRPIHEGTAYSDLSGNFSLPINAQGAGFLMYEAQVTAIESGHMPTQQEFALPSASKRILVVLKSGEGKLSPKTNLIEETLKMGEPYMR</sequence>